<dbReference type="GO" id="GO:0003677">
    <property type="term" value="F:DNA binding"/>
    <property type="evidence" value="ECO:0007669"/>
    <property type="project" value="UniProtKB-KW"/>
</dbReference>
<evidence type="ECO:0000256" key="2">
    <source>
        <dbReference type="ARBA" id="ARBA00022908"/>
    </source>
</evidence>
<dbReference type="InterPro" id="IPR038488">
    <property type="entry name" value="Integrase_DNA-bd_sf"/>
</dbReference>
<organism evidence="8 9">
    <name type="scientific">Qipengyuania pacifica</name>
    <dbReference type="NCBI Taxonomy" id="2860199"/>
    <lineage>
        <taxon>Bacteria</taxon>
        <taxon>Pseudomonadati</taxon>
        <taxon>Pseudomonadota</taxon>
        <taxon>Alphaproteobacteria</taxon>
        <taxon>Sphingomonadales</taxon>
        <taxon>Erythrobacteraceae</taxon>
        <taxon>Qipengyuania</taxon>
    </lineage>
</organism>
<dbReference type="PANTHER" id="PTHR30629:SF2">
    <property type="entry name" value="PROPHAGE INTEGRASE INTS-RELATED"/>
    <property type="match status" value="1"/>
</dbReference>
<evidence type="ECO:0000256" key="4">
    <source>
        <dbReference type="ARBA" id="ARBA00023172"/>
    </source>
</evidence>
<keyword evidence="9" id="KW-1185">Reference proteome</keyword>
<dbReference type="Gene3D" id="1.10.150.130">
    <property type="match status" value="1"/>
</dbReference>
<feature type="domain" description="Core-binding (CB)" evidence="7">
    <location>
        <begin position="97"/>
        <end position="178"/>
    </location>
</feature>
<accession>A0ABS7JHS8</accession>
<evidence type="ECO:0000259" key="7">
    <source>
        <dbReference type="PROSITE" id="PS51900"/>
    </source>
</evidence>
<dbReference type="InterPro" id="IPR010998">
    <property type="entry name" value="Integrase_recombinase_N"/>
</dbReference>
<evidence type="ECO:0000256" key="3">
    <source>
        <dbReference type="ARBA" id="ARBA00023125"/>
    </source>
</evidence>
<dbReference type="InterPro" id="IPR053876">
    <property type="entry name" value="Phage_int_M"/>
</dbReference>
<dbReference type="InterPro" id="IPR025166">
    <property type="entry name" value="Integrase_DNA_bind_dom"/>
</dbReference>
<keyword evidence="3 5" id="KW-0238">DNA-binding</keyword>
<reference evidence="8 9" key="1">
    <citation type="submission" date="2021-08" db="EMBL/GenBank/DDBJ databases">
        <title>Comparative Genomics Analysis of the Genus Qipengyuania Reveals Extensive Genetic Diversity and Metabolic Versatility, Including the Description of Fifteen Novel Species.</title>
        <authorList>
            <person name="Liu Y."/>
        </authorList>
    </citation>
    <scope>NUCLEOTIDE SEQUENCE [LARGE SCALE GENOMIC DNA]</scope>
    <source>
        <strain evidence="8 9">GH25</strain>
    </source>
</reference>
<dbReference type="InterPro" id="IPR013762">
    <property type="entry name" value="Integrase-like_cat_sf"/>
</dbReference>
<dbReference type="Gene3D" id="1.10.443.10">
    <property type="entry name" value="Intergrase catalytic core"/>
    <property type="match status" value="1"/>
</dbReference>
<dbReference type="PANTHER" id="PTHR30629">
    <property type="entry name" value="PROPHAGE INTEGRASE"/>
    <property type="match status" value="1"/>
</dbReference>
<comment type="caution">
    <text evidence="8">The sequence shown here is derived from an EMBL/GenBank/DDBJ whole genome shotgun (WGS) entry which is preliminary data.</text>
</comment>
<dbReference type="PROSITE" id="PS51900">
    <property type="entry name" value="CB"/>
    <property type="match status" value="1"/>
</dbReference>
<keyword evidence="4" id="KW-0233">DNA recombination</keyword>
<proteinExistence type="inferred from homology"/>
<gene>
    <name evidence="8" type="ORF">K3177_13780</name>
</gene>
<dbReference type="Pfam" id="PF13356">
    <property type="entry name" value="Arm-DNA-bind_3"/>
    <property type="match status" value="1"/>
</dbReference>
<evidence type="ECO:0000259" key="6">
    <source>
        <dbReference type="PROSITE" id="PS51898"/>
    </source>
</evidence>
<dbReference type="InterPro" id="IPR050808">
    <property type="entry name" value="Phage_Integrase"/>
</dbReference>
<dbReference type="RefSeq" id="WP_221598711.1">
    <property type="nucleotide sequence ID" value="NZ_JAIGNQ010000004.1"/>
</dbReference>
<dbReference type="SUPFAM" id="SSF56349">
    <property type="entry name" value="DNA breaking-rejoining enzymes"/>
    <property type="match status" value="1"/>
</dbReference>
<sequence length="437" mass="49432">MLTDKAVRAATAQDKAYKLTDSRGLHLHVSTSGHKSWRYKYRFEKKERLLTLGTYPEVSLADAREKRDDAKRILREGRDPRHATRRSRLVGTGDPVKSFEEMARDWHALQIERWKPVHAKDVITSLERDVFPHLGSVPLAEIDKPLLLSILRKIESRGAIETARRIKQRVAAIYSYANAEGAKLENPAADINDALKPLPPPKRYPALLDVGSIRTMICDVDRAGASPVNRLAARLLALTAQRPGMVRFMEWDNITGIDWANGNADSSDALWKVPADKIKQELHLRSDEAFEHPVPLSSQAVEALRAVRWLTGRSSFVFPGARSGLKPISENAIGYLYNREGYKGRHVPHGWRSSFSTIMNEQAERALGSDVRLLADRMIVDLMLAHSPKGMSASELRYNRAAYMPRRRELAQRWADMIMEGAIPCAEIINSPRRKRR</sequence>
<dbReference type="Gene3D" id="3.30.160.390">
    <property type="entry name" value="Integrase, DNA-binding domain"/>
    <property type="match status" value="1"/>
</dbReference>
<dbReference type="PROSITE" id="PS51898">
    <property type="entry name" value="TYR_RECOMBINASE"/>
    <property type="match status" value="1"/>
</dbReference>
<evidence type="ECO:0000313" key="8">
    <source>
        <dbReference type="EMBL" id="MBX7489586.1"/>
    </source>
</evidence>
<evidence type="ECO:0000256" key="1">
    <source>
        <dbReference type="ARBA" id="ARBA00008857"/>
    </source>
</evidence>
<name>A0ABS7JHS8_9SPHN</name>
<dbReference type="Pfam" id="PF22022">
    <property type="entry name" value="Phage_int_M"/>
    <property type="match status" value="1"/>
</dbReference>
<dbReference type="Proteomes" id="UP000776651">
    <property type="component" value="Unassembled WGS sequence"/>
</dbReference>
<comment type="similarity">
    <text evidence="1">Belongs to the 'phage' integrase family.</text>
</comment>
<dbReference type="InterPro" id="IPR044068">
    <property type="entry name" value="CB"/>
</dbReference>
<protein>
    <submittedName>
        <fullName evidence="8">Integrase arm-type DNA-binding domain-containing protein</fullName>
    </submittedName>
</protein>
<evidence type="ECO:0000256" key="5">
    <source>
        <dbReference type="PROSITE-ProRule" id="PRU01248"/>
    </source>
</evidence>
<dbReference type="InterPro" id="IPR002104">
    <property type="entry name" value="Integrase_catalytic"/>
</dbReference>
<dbReference type="EMBL" id="JAIGNQ010000004">
    <property type="protein sequence ID" value="MBX7489586.1"/>
    <property type="molecule type" value="Genomic_DNA"/>
</dbReference>
<evidence type="ECO:0000313" key="9">
    <source>
        <dbReference type="Proteomes" id="UP000776651"/>
    </source>
</evidence>
<feature type="domain" description="Tyr recombinase" evidence="6">
    <location>
        <begin position="199"/>
        <end position="412"/>
    </location>
</feature>
<keyword evidence="2" id="KW-0229">DNA integration</keyword>
<dbReference type="InterPro" id="IPR011010">
    <property type="entry name" value="DNA_brk_join_enz"/>
</dbReference>